<dbReference type="EMBL" id="JAPCWZ010000009">
    <property type="protein sequence ID" value="KAK8851967.1"/>
    <property type="molecule type" value="Genomic_DNA"/>
</dbReference>
<comment type="caution">
    <text evidence="4">The sequence shown here is derived from an EMBL/GenBank/DDBJ whole genome shotgun (WGS) entry which is preliminary data.</text>
</comment>
<evidence type="ECO:0000256" key="2">
    <source>
        <dbReference type="SAM" id="MobiDB-lite"/>
    </source>
</evidence>
<dbReference type="InterPro" id="IPR012475">
    <property type="entry name" value="Fungal_lectin"/>
</dbReference>
<comment type="similarity">
    <text evidence="1">Belongs to the fungal fucose-specific lectin family.</text>
</comment>
<dbReference type="SUPFAM" id="SSF89372">
    <property type="entry name" value="Fucose-specific lectin"/>
    <property type="match status" value="1"/>
</dbReference>
<accession>A0ABR2HTG8</accession>
<reference evidence="4 5" key="1">
    <citation type="journal article" date="2024" name="IMA Fungus">
        <title>Apiospora arundinis, a panoply of carbohydrate-active enzymes and secondary metabolites.</title>
        <authorList>
            <person name="Sorensen T."/>
            <person name="Petersen C."/>
            <person name="Muurmann A.T."/>
            <person name="Christiansen J.V."/>
            <person name="Brundto M.L."/>
            <person name="Overgaard C.K."/>
            <person name="Boysen A.T."/>
            <person name="Wollenberg R.D."/>
            <person name="Larsen T.O."/>
            <person name="Sorensen J.L."/>
            <person name="Nielsen K.L."/>
            <person name="Sondergaard T.E."/>
        </authorList>
    </citation>
    <scope>NUCLEOTIDE SEQUENCE [LARGE SCALE GENOMIC DNA]</scope>
    <source>
        <strain evidence="4 5">AAU 773</strain>
    </source>
</reference>
<keyword evidence="3" id="KW-0812">Transmembrane</keyword>
<protein>
    <recommendedName>
        <fullName evidence="6">Fucose-specific lectin</fullName>
    </recommendedName>
</protein>
<dbReference type="Pfam" id="PF07938">
    <property type="entry name" value="Fungal_lectin"/>
    <property type="match status" value="1"/>
</dbReference>
<evidence type="ECO:0000256" key="1">
    <source>
        <dbReference type="ARBA" id="ARBA00009042"/>
    </source>
</evidence>
<sequence>MKRQQQGLFRGDDQPGLELDRRADTEGLQFYGDYYDDRDTEKQVFRPDSTAKEAVPEYGHYSAGYGSASSTTASPVSPPGPLAPLAPIPNEHPRIAPSHDSTQDKEVATEEPTKKRRWRPWWIVLGVAGVLALIAIIVGAVVGTRASKSHGDNEKSSVTGSALKNIRQGSRLAVTGWRDGSSYRIRLFYQDPDNQLRYSEYSGTDSAWNHKSTLLDSLPYKPAANTSLAAATMVNGNDKGGEYKLWYVDDDNTVRLQIFPRGNRNEQGERGNFNDYPLKSAATSPLAAYWPYLASQDNDGRVRWTRCWGASPNHAFWENSTSGILASPDSGIAVVPALAQNKDAGGFIYRREDMKLSTYLPEQKGNNSGTAWADGDIPSDIPSNSRVPPESPIAAFTVARAGDNAGNGLVDTYVLYAGWKGRINAYWLADSKGWQGPKRYAAFDAAANGTDLTCLTPAVAEPPAQDRLTADPGMSRCYFQADGGAVHEVQFDGGDWKDLGPLPID</sequence>
<evidence type="ECO:0008006" key="6">
    <source>
        <dbReference type="Google" id="ProtNLM"/>
    </source>
</evidence>
<gene>
    <name evidence="4" type="ORF">PGQ11_014446</name>
</gene>
<feature type="compositionally biased region" description="Pro residues" evidence="2">
    <location>
        <begin position="76"/>
        <end position="87"/>
    </location>
</feature>
<feature type="region of interest" description="Disordered" evidence="2">
    <location>
        <begin position="1"/>
        <end position="25"/>
    </location>
</feature>
<keyword evidence="5" id="KW-1185">Reference proteome</keyword>
<organism evidence="4 5">
    <name type="scientific">Apiospora arundinis</name>
    <dbReference type="NCBI Taxonomy" id="335852"/>
    <lineage>
        <taxon>Eukaryota</taxon>
        <taxon>Fungi</taxon>
        <taxon>Dikarya</taxon>
        <taxon>Ascomycota</taxon>
        <taxon>Pezizomycotina</taxon>
        <taxon>Sordariomycetes</taxon>
        <taxon>Xylariomycetidae</taxon>
        <taxon>Amphisphaeriales</taxon>
        <taxon>Apiosporaceae</taxon>
        <taxon>Apiospora</taxon>
    </lineage>
</organism>
<proteinExistence type="inferred from homology"/>
<evidence type="ECO:0000313" key="5">
    <source>
        <dbReference type="Proteomes" id="UP001390339"/>
    </source>
</evidence>
<feature type="transmembrane region" description="Helical" evidence="3">
    <location>
        <begin position="121"/>
        <end position="142"/>
    </location>
</feature>
<keyword evidence="3" id="KW-0472">Membrane</keyword>
<evidence type="ECO:0000313" key="4">
    <source>
        <dbReference type="EMBL" id="KAK8851967.1"/>
    </source>
</evidence>
<feature type="compositionally biased region" description="Low complexity" evidence="2">
    <location>
        <begin position="58"/>
        <end position="75"/>
    </location>
</feature>
<feature type="region of interest" description="Disordered" evidence="2">
    <location>
        <begin position="39"/>
        <end position="113"/>
    </location>
</feature>
<dbReference type="Proteomes" id="UP001390339">
    <property type="component" value="Unassembled WGS sequence"/>
</dbReference>
<evidence type="ECO:0000256" key="3">
    <source>
        <dbReference type="SAM" id="Phobius"/>
    </source>
</evidence>
<feature type="compositionally biased region" description="Basic and acidic residues" evidence="2">
    <location>
        <begin position="39"/>
        <end position="55"/>
    </location>
</feature>
<keyword evidence="3" id="KW-1133">Transmembrane helix</keyword>
<feature type="compositionally biased region" description="Basic and acidic residues" evidence="2">
    <location>
        <begin position="10"/>
        <end position="25"/>
    </location>
</feature>
<name>A0ABR2HTG8_9PEZI</name>
<dbReference type="Gene3D" id="2.120.10.70">
    <property type="entry name" value="Fucose-specific lectin"/>
    <property type="match status" value="1"/>
</dbReference>
<feature type="compositionally biased region" description="Basic and acidic residues" evidence="2">
    <location>
        <begin position="101"/>
        <end position="113"/>
    </location>
</feature>